<comment type="caution">
    <text evidence="3">The sequence shown here is derived from an EMBL/GenBank/DDBJ whole genome shotgun (WGS) entry which is preliminary data.</text>
</comment>
<evidence type="ECO:0000256" key="1">
    <source>
        <dbReference type="SAM" id="SignalP"/>
    </source>
</evidence>
<evidence type="ECO:0000313" key="4">
    <source>
        <dbReference type="Proteomes" id="UP000285961"/>
    </source>
</evidence>
<feature type="signal peptide" evidence="1">
    <location>
        <begin position="1"/>
        <end position="20"/>
    </location>
</feature>
<dbReference type="Gene3D" id="3.60.10.10">
    <property type="entry name" value="Endonuclease/exonuclease/phosphatase"/>
    <property type="match status" value="1"/>
</dbReference>
<dbReference type="GO" id="GO:0003824">
    <property type="term" value="F:catalytic activity"/>
    <property type="evidence" value="ECO:0007669"/>
    <property type="project" value="InterPro"/>
</dbReference>
<dbReference type="Proteomes" id="UP000285961">
    <property type="component" value="Unassembled WGS sequence"/>
</dbReference>
<dbReference type="Pfam" id="PF03372">
    <property type="entry name" value="Exo_endo_phos"/>
    <property type="match status" value="1"/>
</dbReference>
<evidence type="ECO:0000259" key="2">
    <source>
        <dbReference type="Pfam" id="PF03372"/>
    </source>
</evidence>
<feature type="domain" description="Endonuclease/exonuclease/phosphatase" evidence="2">
    <location>
        <begin position="35"/>
        <end position="217"/>
    </location>
</feature>
<evidence type="ECO:0000313" key="3">
    <source>
        <dbReference type="EMBL" id="RJP75359.1"/>
    </source>
</evidence>
<gene>
    <name evidence="3" type="ORF">C4532_00485</name>
</gene>
<proteinExistence type="predicted"/>
<organism evidence="3 4">
    <name type="scientific">Candidatus Abyssobacteria bacterium SURF_17</name>
    <dbReference type="NCBI Taxonomy" id="2093361"/>
    <lineage>
        <taxon>Bacteria</taxon>
        <taxon>Pseudomonadati</taxon>
        <taxon>Candidatus Hydrogenedentota</taxon>
        <taxon>Candidatus Abyssobacteria</taxon>
    </lineage>
</organism>
<sequence>MKKYALVVLLLLLWIGSTPAYSECPSFPATTANIVTWNLSGFNVIPREKARIFANAIAYLDPEVLVLAEVNPDFMAAEIVAELNEMGICYRRALLDQTARQNIAILYKPGVQLSNLRFIEDSDNSDANLRKALAADVKIGEFDFILIGVHLKSDRTNAARAIRNAQALAIASFIESATAADEKDVLVVGDYNMIPGQDQTNFDSMNPDDYLTFISYSLSSQCSHISASGTCNLLDGYAVSHGHTSEYIAGSIRIVPMHEILGLPLMNYRTIISDHLPLGATFRITDDDD</sequence>
<dbReference type="InterPro" id="IPR005135">
    <property type="entry name" value="Endo/exonuclease/phosphatase"/>
</dbReference>
<dbReference type="EMBL" id="QZKI01000004">
    <property type="protein sequence ID" value="RJP75359.1"/>
    <property type="molecule type" value="Genomic_DNA"/>
</dbReference>
<dbReference type="InterPro" id="IPR036691">
    <property type="entry name" value="Endo/exonu/phosph_ase_sf"/>
</dbReference>
<dbReference type="AlphaFoldDB" id="A0A419F9F1"/>
<name>A0A419F9F1_9BACT</name>
<feature type="chain" id="PRO_5019554912" evidence="1">
    <location>
        <begin position="21"/>
        <end position="289"/>
    </location>
</feature>
<protein>
    <submittedName>
        <fullName evidence="3">GMP synthase</fullName>
    </submittedName>
</protein>
<keyword evidence="1" id="KW-0732">Signal</keyword>
<dbReference type="SUPFAM" id="SSF56219">
    <property type="entry name" value="DNase I-like"/>
    <property type="match status" value="1"/>
</dbReference>
<accession>A0A419F9F1</accession>
<reference evidence="3 4" key="1">
    <citation type="journal article" date="2017" name="ISME J.">
        <title>Energy and carbon metabolisms in a deep terrestrial subsurface fluid microbial community.</title>
        <authorList>
            <person name="Momper L."/>
            <person name="Jungbluth S.P."/>
            <person name="Lee M.D."/>
            <person name="Amend J.P."/>
        </authorList>
    </citation>
    <scope>NUCLEOTIDE SEQUENCE [LARGE SCALE GENOMIC DNA]</scope>
    <source>
        <strain evidence="3">SURF_17</strain>
    </source>
</reference>